<dbReference type="Gene3D" id="1.10.3080.10">
    <property type="entry name" value="Clc chloride channel"/>
    <property type="match status" value="1"/>
</dbReference>
<keyword evidence="2 6" id="KW-0812">Transmembrane</keyword>
<feature type="transmembrane region" description="Helical" evidence="6">
    <location>
        <begin position="301"/>
        <end position="319"/>
    </location>
</feature>
<proteinExistence type="predicted"/>
<keyword evidence="3 6" id="KW-1133">Transmembrane helix</keyword>
<organism evidence="7 8">
    <name type="scientific">Amycolatopsis panacis</name>
    <dbReference type="NCBI Taxonomy" id="2340917"/>
    <lineage>
        <taxon>Bacteria</taxon>
        <taxon>Bacillati</taxon>
        <taxon>Actinomycetota</taxon>
        <taxon>Actinomycetes</taxon>
        <taxon>Pseudonocardiales</taxon>
        <taxon>Pseudonocardiaceae</taxon>
        <taxon>Amycolatopsis</taxon>
    </lineage>
</organism>
<dbReference type="Proteomes" id="UP000285112">
    <property type="component" value="Unassembled WGS sequence"/>
</dbReference>
<name>A0A419I6V7_9PSEU</name>
<dbReference type="AlphaFoldDB" id="A0A419I6V7"/>
<keyword evidence="4 6" id="KW-0472">Membrane</keyword>
<feature type="transmembrane region" description="Helical" evidence="6">
    <location>
        <begin position="230"/>
        <end position="250"/>
    </location>
</feature>
<feature type="transmembrane region" description="Helical" evidence="6">
    <location>
        <begin position="121"/>
        <end position="137"/>
    </location>
</feature>
<evidence type="ECO:0000256" key="2">
    <source>
        <dbReference type="ARBA" id="ARBA00022692"/>
    </source>
</evidence>
<evidence type="ECO:0000313" key="7">
    <source>
        <dbReference type="EMBL" id="RJQ87277.1"/>
    </source>
</evidence>
<dbReference type="PRINTS" id="PR00762">
    <property type="entry name" value="CLCHANNEL"/>
</dbReference>
<feature type="transmembrane region" description="Helical" evidence="6">
    <location>
        <begin position="54"/>
        <end position="75"/>
    </location>
</feature>
<keyword evidence="8" id="KW-1185">Reference proteome</keyword>
<reference evidence="7 8" key="1">
    <citation type="submission" date="2018-09" db="EMBL/GenBank/DDBJ databases">
        <title>YIM PH 21725 draft genome.</title>
        <authorList>
            <person name="Miao C."/>
        </authorList>
    </citation>
    <scope>NUCLEOTIDE SEQUENCE [LARGE SCALE GENOMIC DNA]</scope>
    <source>
        <strain evidence="8">YIM PH21725</strain>
    </source>
</reference>
<dbReference type="InterPro" id="IPR014743">
    <property type="entry name" value="Cl-channel_core"/>
</dbReference>
<evidence type="ECO:0000256" key="4">
    <source>
        <dbReference type="ARBA" id="ARBA00023136"/>
    </source>
</evidence>
<dbReference type="EMBL" id="QZFV01000069">
    <property type="protein sequence ID" value="RJQ87277.1"/>
    <property type="molecule type" value="Genomic_DNA"/>
</dbReference>
<dbReference type="InterPro" id="IPR050368">
    <property type="entry name" value="ClC-type_chloride_channel"/>
</dbReference>
<dbReference type="InterPro" id="IPR001807">
    <property type="entry name" value="ClC"/>
</dbReference>
<dbReference type="CDD" id="cd00400">
    <property type="entry name" value="Voltage_gated_ClC"/>
    <property type="match status" value="1"/>
</dbReference>
<feature type="transmembrane region" description="Helical" evidence="6">
    <location>
        <begin position="384"/>
        <end position="410"/>
    </location>
</feature>
<evidence type="ECO:0000313" key="8">
    <source>
        <dbReference type="Proteomes" id="UP000285112"/>
    </source>
</evidence>
<comment type="caution">
    <text evidence="7">The sequence shown here is derived from an EMBL/GenBank/DDBJ whole genome shotgun (WGS) entry which is preliminary data.</text>
</comment>
<evidence type="ECO:0000256" key="5">
    <source>
        <dbReference type="SAM" id="MobiDB-lite"/>
    </source>
</evidence>
<feature type="transmembrane region" description="Helical" evidence="6">
    <location>
        <begin position="262"/>
        <end position="281"/>
    </location>
</feature>
<dbReference type="GO" id="GO:0005886">
    <property type="term" value="C:plasma membrane"/>
    <property type="evidence" value="ECO:0007669"/>
    <property type="project" value="TreeGrafter"/>
</dbReference>
<protein>
    <submittedName>
        <fullName evidence="7">Chloride channel protein</fullName>
    </submittedName>
</protein>
<feature type="transmembrane region" description="Helical" evidence="6">
    <location>
        <begin position="144"/>
        <end position="162"/>
    </location>
</feature>
<dbReference type="SUPFAM" id="SSF81340">
    <property type="entry name" value="Clc chloride channel"/>
    <property type="match status" value="1"/>
</dbReference>
<dbReference type="GO" id="GO:0015108">
    <property type="term" value="F:chloride transmembrane transporter activity"/>
    <property type="evidence" value="ECO:0007669"/>
    <property type="project" value="InterPro"/>
</dbReference>
<dbReference type="OrthoDB" id="2729535at2"/>
<gene>
    <name evidence="7" type="ORF">D5S19_09825</name>
</gene>
<evidence type="ECO:0000256" key="3">
    <source>
        <dbReference type="ARBA" id="ARBA00022989"/>
    </source>
</evidence>
<feature type="region of interest" description="Disordered" evidence="5">
    <location>
        <begin position="418"/>
        <end position="443"/>
    </location>
</feature>
<accession>A0A419I6V7</accession>
<evidence type="ECO:0000256" key="6">
    <source>
        <dbReference type="SAM" id="Phobius"/>
    </source>
</evidence>
<dbReference type="PANTHER" id="PTHR43427">
    <property type="entry name" value="CHLORIDE CHANNEL PROTEIN CLC-E"/>
    <property type="match status" value="1"/>
</dbReference>
<comment type="subcellular location">
    <subcellularLocation>
        <location evidence="1">Membrane</location>
        <topology evidence="1">Multi-pass membrane protein</topology>
    </subcellularLocation>
</comment>
<dbReference type="PANTHER" id="PTHR43427:SF9">
    <property type="entry name" value="ION-TRANSPORT PROTEIN YFEO-RELATED"/>
    <property type="match status" value="1"/>
</dbReference>
<sequence length="443" mass="44665">MVRSRKYVGLLLLSALLGAPVAAVAYGFLALVNYLQPALFIRLPVGMGFHTAPAWWPVPLLAMAGLFVALAIRYLPGTGGHSPADGFKPAGTPAPADLPGIVLAALASLCLGVVLGPEAPLIMLGAGLAVLAGRLARRDMPEQAVAVIAAAGSFAAVSTLLGSPILGAFLLMEASGLGGAMLILVLLPGLLAAGIGALIFVGLGSWTGLGAFSLSIPGLPPFTHPSLAEFGWALAIGFAAAFLGTGIRRLAQLVRPHIERRAIILTPLVGIVIAVLAIGYAEITGKSSSDVLFSGQSALSSLIKNASSYSVAALVLLLVCKGLGYSLSLSAFRGGPVFPSLFLGAAAGVALSHLPGLSVVAAVAMSMGAMCASMLMLPLTSVMLATLLLLSDGIAVMPLVIVSTVVAYVVTARLTPRPAPAADQPGPEVVEADPEAGDRGGTR</sequence>
<dbReference type="Pfam" id="PF00654">
    <property type="entry name" value="Voltage_CLC"/>
    <property type="match status" value="1"/>
</dbReference>
<evidence type="ECO:0000256" key="1">
    <source>
        <dbReference type="ARBA" id="ARBA00004141"/>
    </source>
</evidence>